<organism evidence="2 3">
    <name type="scientific">Paractinoplanes tereljensis</name>
    <dbReference type="NCBI Taxonomy" id="571912"/>
    <lineage>
        <taxon>Bacteria</taxon>
        <taxon>Bacillati</taxon>
        <taxon>Actinomycetota</taxon>
        <taxon>Actinomycetes</taxon>
        <taxon>Micromonosporales</taxon>
        <taxon>Micromonosporaceae</taxon>
        <taxon>Paractinoplanes</taxon>
    </lineage>
</organism>
<dbReference type="InterPro" id="IPR041017">
    <property type="entry name" value="Thioredoxin_10"/>
</dbReference>
<dbReference type="PANTHER" id="PTHR42852">
    <property type="entry name" value="THIOL:DISULFIDE INTERCHANGE PROTEIN DSBE"/>
    <property type="match status" value="1"/>
</dbReference>
<evidence type="ECO:0000313" key="3">
    <source>
        <dbReference type="Proteomes" id="UP000623608"/>
    </source>
</evidence>
<feature type="domain" description="Thioredoxin" evidence="1">
    <location>
        <begin position="12"/>
        <end position="157"/>
    </location>
</feature>
<evidence type="ECO:0000259" key="1">
    <source>
        <dbReference type="PROSITE" id="PS51352"/>
    </source>
</evidence>
<dbReference type="AlphaFoldDB" id="A0A919NZ38"/>
<dbReference type="Gene3D" id="2.60.120.260">
    <property type="entry name" value="Galactose-binding domain-like"/>
    <property type="match status" value="1"/>
</dbReference>
<dbReference type="PROSITE" id="PS51352">
    <property type="entry name" value="THIOREDOXIN_2"/>
    <property type="match status" value="1"/>
</dbReference>
<dbReference type="Pfam" id="PF17991">
    <property type="entry name" value="Thioredoxin_10"/>
    <property type="match status" value="1"/>
</dbReference>
<proteinExistence type="predicted"/>
<dbReference type="Gene3D" id="3.40.30.10">
    <property type="entry name" value="Glutaredoxin"/>
    <property type="match status" value="1"/>
</dbReference>
<gene>
    <name evidence="2" type="ORF">Ate02nite_93210</name>
</gene>
<dbReference type="InterPro" id="IPR036249">
    <property type="entry name" value="Thioredoxin-like_sf"/>
</dbReference>
<sequence>MRGAARVEAEGVTGSPQLPPLSGAGAWLNSRPLLPEELRGRVVLVNFWTLTCINWLRQEPYVRAWSQAYRHDGLLVIGVHTPEFSFEHDVAGVKRAVQEREIDYPVAVDSDYAIWSAFDNHYWPALYFADRDGALRDFHFGEGRYEESERRIQRLLGIHREPTAVRALGVEAPADWDHLRTPETYLGTARGERFASPGGARDGSHTYAPPGYLDFNDWALDGVWTVGRESVELDEAGGSIGFRFQARDAHVVLAPAGEDPIPFRLFVDGEPPGENHGADVDEQGHGVLGPGRLYQLFREREKVRERTLEITFAEPGARAYSFTFG</sequence>
<dbReference type="InterPro" id="IPR050553">
    <property type="entry name" value="Thioredoxin_ResA/DsbE_sf"/>
</dbReference>
<dbReference type="EMBL" id="BOMY01000061">
    <property type="protein sequence ID" value="GIF26591.1"/>
    <property type="molecule type" value="Genomic_DNA"/>
</dbReference>
<dbReference type="PANTHER" id="PTHR42852:SF13">
    <property type="entry name" value="PROTEIN DIPZ"/>
    <property type="match status" value="1"/>
</dbReference>
<dbReference type="InterPro" id="IPR013766">
    <property type="entry name" value="Thioredoxin_domain"/>
</dbReference>
<dbReference type="Proteomes" id="UP000623608">
    <property type="component" value="Unassembled WGS sequence"/>
</dbReference>
<evidence type="ECO:0000313" key="2">
    <source>
        <dbReference type="EMBL" id="GIF26591.1"/>
    </source>
</evidence>
<protein>
    <recommendedName>
        <fullName evidence="1">Thioredoxin domain-containing protein</fullName>
    </recommendedName>
</protein>
<reference evidence="2" key="1">
    <citation type="submission" date="2021-01" db="EMBL/GenBank/DDBJ databases">
        <title>Whole genome shotgun sequence of Actinoplanes tereljensis NBRC 105297.</title>
        <authorList>
            <person name="Komaki H."/>
            <person name="Tamura T."/>
        </authorList>
    </citation>
    <scope>NUCLEOTIDE SEQUENCE</scope>
    <source>
        <strain evidence="2">NBRC 105297</strain>
    </source>
</reference>
<comment type="caution">
    <text evidence="2">The sequence shown here is derived from an EMBL/GenBank/DDBJ whole genome shotgun (WGS) entry which is preliminary data.</text>
</comment>
<accession>A0A919NZ38</accession>
<dbReference type="SUPFAM" id="SSF52833">
    <property type="entry name" value="Thioredoxin-like"/>
    <property type="match status" value="1"/>
</dbReference>
<name>A0A919NZ38_9ACTN</name>
<keyword evidence="3" id="KW-1185">Reference proteome</keyword>